<evidence type="ECO:0000313" key="1">
    <source>
        <dbReference type="EMBL" id="GAL17941.1"/>
    </source>
</evidence>
<name>A0A090RRQ1_9VIBR</name>
<dbReference type="EMBL" id="BBMR01000002">
    <property type="protein sequence ID" value="GAL17941.1"/>
    <property type="molecule type" value="Genomic_DNA"/>
</dbReference>
<dbReference type="STRING" id="990268.JCM19235_6494"/>
<comment type="caution">
    <text evidence="1">The sequence shown here is derived from an EMBL/GenBank/DDBJ whole genome shotgun (WGS) entry which is preliminary data.</text>
</comment>
<dbReference type="AlphaFoldDB" id="A0A090RRQ1"/>
<dbReference type="Proteomes" id="UP000029228">
    <property type="component" value="Unassembled WGS sequence"/>
</dbReference>
<reference evidence="1 2" key="2">
    <citation type="submission" date="2014-09" db="EMBL/GenBank/DDBJ databases">
        <authorList>
            <consortium name="NBRP consortium"/>
            <person name="Sawabe T."/>
            <person name="Meirelles P."/>
            <person name="Nakanishi M."/>
            <person name="Sayaka M."/>
            <person name="Hattori M."/>
            <person name="Ohkuma M."/>
        </authorList>
    </citation>
    <scope>NUCLEOTIDE SEQUENCE [LARGE SCALE GENOMIC DNA]</scope>
    <source>
        <strain evidence="2">JCM19235</strain>
    </source>
</reference>
<protein>
    <submittedName>
        <fullName evidence="1">Uncharacterized protein</fullName>
    </submittedName>
</protein>
<accession>A0A090RRQ1</accession>
<evidence type="ECO:0000313" key="2">
    <source>
        <dbReference type="Proteomes" id="UP000029228"/>
    </source>
</evidence>
<keyword evidence="2" id="KW-1185">Reference proteome</keyword>
<organism evidence="1 2">
    <name type="scientific">Vibrio maritimus</name>
    <dbReference type="NCBI Taxonomy" id="990268"/>
    <lineage>
        <taxon>Bacteria</taxon>
        <taxon>Pseudomonadati</taxon>
        <taxon>Pseudomonadota</taxon>
        <taxon>Gammaproteobacteria</taxon>
        <taxon>Vibrionales</taxon>
        <taxon>Vibrionaceae</taxon>
        <taxon>Vibrio</taxon>
    </lineage>
</organism>
<gene>
    <name evidence="1" type="ORF">JCM19235_6494</name>
</gene>
<proteinExistence type="predicted"/>
<sequence>MKFSHKIVSASAALLLVTVSTLGITQLVTVRSELQSHIDTSINELTTGVKTLSLMT</sequence>
<reference evidence="1 2" key="1">
    <citation type="submission" date="2014-09" db="EMBL/GenBank/DDBJ databases">
        <title>Vibrio maritimus JCM 19235. (C45) whole genome shotgun sequence.</title>
        <authorList>
            <person name="Sawabe T."/>
            <person name="Meirelles P."/>
            <person name="Nakanishi M."/>
            <person name="Sayaka M."/>
            <person name="Hattori M."/>
            <person name="Ohkuma M."/>
        </authorList>
    </citation>
    <scope>NUCLEOTIDE SEQUENCE [LARGE SCALE GENOMIC DNA]</scope>
    <source>
        <strain evidence="2">JCM19235</strain>
    </source>
</reference>